<sequence>MDETNASNFANKGASYEVAHEIFSLDIQDSAESYPISPAAPSTYSVDKIMTPGLSDKGDNPAASEPTIIQVAPETAQPKSQAKRSWVFTQGYGKRVYDNDVMLIQCQVPGCGRYFKANRGSTSSISYHLLAAHEIPEYPGKPKRTKRKPTQTRKASFKAPQGMFDPKILEFSPLGVRVANLESKLDSPVQVTATKERIPISMIQDPNLLHLLQLSDLDSENVVLLPTDHQTSQYINGIFLECRGQIRELLNKQDSLSLSITHCSGLLPVTVHFLSEDWSAREVLLCMLDPKETATGAEMGKRLMEALDSFQIASKVFTLTTDFSTPMLVLADELFCISTMRKDFKFAPHQHIPCIGHIVNDVVNGVLKSNLDGDSSRMPTGSSEAHHGSILAKLSSVRQGIAAIRETPSKLGHYQNYFNQHQLKYQELVLDTAGNWESTFAMLEGIVANQLAFNSVCATYDMVEHILSPEDITFFEEIKTFLGLFQAFSSRVSSSRYPTISKVMLLYDKMLIYLDSMPSQKPPFLQKVFLLARKTLNSYFGKGLDNYIYPIAVAMDPRLKFAFWKPPIYTYEDCEFLKSMVRQYWESHFSHPKSRPEASLLPQTGFDEVFGVDTNSVADELTRYIQESPVSSGFVNEAEIWDFWKRSSQSFPLLSKMARKFLAIPVASKPCERRLVHSQSLMAPTHPSLDSQFVLQQLSLVHSWRALLN</sequence>
<evidence type="ECO:0000313" key="1">
    <source>
        <dbReference type="EMBL" id="KAJ9052365.1"/>
    </source>
</evidence>
<comment type="caution">
    <text evidence="1">The sequence shown here is derived from an EMBL/GenBank/DDBJ whole genome shotgun (WGS) entry which is preliminary data.</text>
</comment>
<proteinExistence type="predicted"/>
<evidence type="ECO:0000313" key="2">
    <source>
        <dbReference type="Proteomes" id="UP001165960"/>
    </source>
</evidence>
<dbReference type="EMBL" id="QTSX02006689">
    <property type="protein sequence ID" value="KAJ9052365.1"/>
    <property type="molecule type" value="Genomic_DNA"/>
</dbReference>
<protein>
    <submittedName>
        <fullName evidence="1">Uncharacterized protein</fullName>
    </submittedName>
</protein>
<organism evidence="1 2">
    <name type="scientific">Entomophthora muscae</name>
    <dbReference type="NCBI Taxonomy" id="34485"/>
    <lineage>
        <taxon>Eukaryota</taxon>
        <taxon>Fungi</taxon>
        <taxon>Fungi incertae sedis</taxon>
        <taxon>Zoopagomycota</taxon>
        <taxon>Entomophthoromycotina</taxon>
        <taxon>Entomophthoromycetes</taxon>
        <taxon>Entomophthorales</taxon>
        <taxon>Entomophthoraceae</taxon>
        <taxon>Entomophthora</taxon>
    </lineage>
</organism>
<keyword evidence="2" id="KW-1185">Reference proteome</keyword>
<accession>A0ACC2RQK0</accession>
<reference evidence="1" key="1">
    <citation type="submission" date="2022-04" db="EMBL/GenBank/DDBJ databases">
        <title>Genome of the entomopathogenic fungus Entomophthora muscae.</title>
        <authorList>
            <person name="Elya C."/>
            <person name="Lovett B.R."/>
            <person name="Lee E."/>
            <person name="Macias A.M."/>
            <person name="Hajek A.E."/>
            <person name="De Bivort B.L."/>
            <person name="Kasson M.T."/>
            <person name="De Fine Licht H.H."/>
            <person name="Stajich J.E."/>
        </authorList>
    </citation>
    <scope>NUCLEOTIDE SEQUENCE</scope>
    <source>
        <strain evidence="1">Berkeley</strain>
    </source>
</reference>
<gene>
    <name evidence="1" type="ORF">DSO57_1039724</name>
</gene>
<dbReference type="Proteomes" id="UP001165960">
    <property type="component" value="Unassembled WGS sequence"/>
</dbReference>
<name>A0ACC2RQK0_9FUNG</name>